<dbReference type="PROSITE" id="PS00109">
    <property type="entry name" value="PROTEIN_KINASE_TYR"/>
    <property type="match status" value="1"/>
</dbReference>
<dbReference type="GeneID" id="18876140"/>
<proteinExistence type="predicted"/>
<dbReference type="OMA" id="CIVTPWQ"/>
<dbReference type="GO" id="GO:0004674">
    <property type="term" value="F:protein serine/threonine kinase activity"/>
    <property type="evidence" value="ECO:0007669"/>
    <property type="project" value="TreeGrafter"/>
</dbReference>
<reference evidence="4" key="1">
    <citation type="journal article" date="2012" name="Science">
        <title>The Paleozoic origin of enzymatic lignin decomposition reconstructed from 31 fungal genomes.</title>
        <authorList>
            <person name="Floudas D."/>
            <person name="Binder M."/>
            <person name="Riley R."/>
            <person name="Barry K."/>
            <person name="Blanchette R.A."/>
            <person name="Henrissat B."/>
            <person name="Martinez A.T."/>
            <person name="Otillar R."/>
            <person name="Spatafora J.W."/>
            <person name="Yadav J.S."/>
            <person name="Aerts A."/>
            <person name="Benoit I."/>
            <person name="Boyd A."/>
            <person name="Carlson A."/>
            <person name="Copeland A."/>
            <person name="Coutinho P.M."/>
            <person name="de Vries R.P."/>
            <person name="Ferreira P."/>
            <person name="Findley K."/>
            <person name="Foster B."/>
            <person name="Gaskell J."/>
            <person name="Glotzer D."/>
            <person name="Gorecki P."/>
            <person name="Heitman J."/>
            <person name="Hesse C."/>
            <person name="Hori C."/>
            <person name="Igarashi K."/>
            <person name="Jurgens J.A."/>
            <person name="Kallen N."/>
            <person name="Kersten P."/>
            <person name="Kohler A."/>
            <person name="Kuees U."/>
            <person name="Kumar T.K.A."/>
            <person name="Kuo A."/>
            <person name="LaButti K."/>
            <person name="Larrondo L.F."/>
            <person name="Lindquist E."/>
            <person name="Ling A."/>
            <person name="Lombard V."/>
            <person name="Lucas S."/>
            <person name="Lundell T."/>
            <person name="Martin R."/>
            <person name="McLaughlin D.J."/>
            <person name="Morgenstern I."/>
            <person name="Morin E."/>
            <person name="Murat C."/>
            <person name="Nagy L.G."/>
            <person name="Nolan M."/>
            <person name="Ohm R.A."/>
            <person name="Patyshakuliyeva A."/>
            <person name="Rokas A."/>
            <person name="Ruiz-Duenas F.J."/>
            <person name="Sabat G."/>
            <person name="Salamov A."/>
            <person name="Samejima M."/>
            <person name="Schmutz J."/>
            <person name="Slot J.C."/>
            <person name="St John F."/>
            <person name="Stenlid J."/>
            <person name="Sun H."/>
            <person name="Sun S."/>
            <person name="Syed K."/>
            <person name="Tsang A."/>
            <person name="Wiebenga A."/>
            <person name="Young D."/>
            <person name="Pisabarro A."/>
            <person name="Eastwood D.C."/>
            <person name="Martin F."/>
            <person name="Cullen D."/>
            <person name="Grigoriev I.V."/>
            <person name="Hibbett D.S."/>
        </authorList>
    </citation>
    <scope>NUCLEOTIDE SEQUENCE [LARGE SCALE GENOMIC DNA]</scope>
    <source>
        <strain evidence="4">HHB-11173 SS5</strain>
    </source>
</reference>
<dbReference type="AlphaFoldDB" id="R7S5N3"/>
<dbReference type="InterPro" id="IPR001245">
    <property type="entry name" value="Ser-Thr/Tyr_kinase_cat_dom"/>
</dbReference>
<dbReference type="SUPFAM" id="SSF56112">
    <property type="entry name" value="Protein kinase-like (PK-like)"/>
    <property type="match status" value="1"/>
</dbReference>
<dbReference type="KEGG" id="psq:PUNSTDRAFT_108116"/>
<feature type="compositionally biased region" description="Polar residues" evidence="1">
    <location>
        <begin position="52"/>
        <end position="66"/>
    </location>
</feature>
<organism evidence="3 4">
    <name type="scientific">Punctularia strigosozonata (strain HHB-11173)</name>
    <name type="common">White-rot fungus</name>
    <dbReference type="NCBI Taxonomy" id="741275"/>
    <lineage>
        <taxon>Eukaryota</taxon>
        <taxon>Fungi</taxon>
        <taxon>Dikarya</taxon>
        <taxon>Basidiomycota</taxon>
        <taxon>Agaricomycotina</taxon>
        <taxon>Agaricomycetes</taxon>
        <taxon>Corticiales</taxon>
        <taxon>Punctulariaceae</taxon>
        <taxon>Punctularia</taxon>
    </lineage>
</organism>
<evidence type="ECO:0000256" key="1">
    <source>
        <dbReference type="SAM" id="MobiDB-lite"/>
    </source>
</evidence>
<dbReference type="InterPro" id="IPR008266">
    <property type="entry name" value="Tyr_kinase_AS"/>
</dbReference>
<keyword evidence="4" id="KW-1185">Reference proteome</keyword>
<dbReference type="OrthoDB" id="4062651at2759"/>
<dbReference type="EMBL" id="JH687553">
    <property type="protein sequence ID" value="EIN04766.1"/>
    <property type="molecule type" value="Genomic_DNA"/>
</dbReference>
<dbReference type="GO" id="GO:0005524">
    <property type="term" value="F:ATP binding"/>
    <property type="evidence" value="ECO:0007669"/>
    <property type="project" value="InterPro"/>
</dbReference>
<feature type="domain" description="Protein kinase" evidence="2">
    <location>
        <begin position="44"/>
        <end position="330"/>
    </location>
</feature>
<dbReference type="PANTHER" id="PTHR44329">
    <property type="entry name" value="SERINE/THREONINE-PROTEIN KINASE TNNI3K-RELATED"/>
    <property type="match status" value="1"/>
</dbReference>
<dbReference type="PROSITE" id="PS50011">
    <property type="entry name" value="PROTEIN_KINASE_DOM"/>
    <property type="match status" value="1"/>
</dbReference>
<evidence type="ECO:0000313" key="4">
    <source>
        <dbReference type="Proteomes" id="UP000054196"/>
    </source>
</evidence>
<dbReference type="eggNOG" id="KOG0192">
    <property type="taxonomic scope" value="Eukaryota"/>
</dbReference>
<keyword evidence="3" id="KW-0418">Kinase</keyword>
<dbReference type="RefSeq" id="XP_007388159.1">
    <property type="nucleotide sequence ID" value="XM_007388097.1"/>
</dbReference>
<dbReference type="InterPro" id="IPR000719">
    <property type="entry name" value="Prot_kinase_dom"/>
</dbReference>
<evidence type="ECO:0000313" key="3">
    <source>
        <dbReference type="EMBL" id="EIN04766.1"/>
    </source>
</evidence>
<dbReference type="HOGENOM" id="CLU_000288_7_18_1"/>
<keyword evidence="3" id="KW-0808">Transferase</keyword>
<gene>
    <name evidence="3" type="ORF">PUNSTDRAFT_108116</name>
</gene>
<sequence length="330" mass="36889">MHEVTSQWRNEDPADSSFSRLLAQLCQETQSLPAALLFTDIAPSSAPEPTRLGSSSDVFKGTLTTSRTDRKPTTRAQHVALKRLRIFPYPVAAPPPRYYGDFVRWNLLRHPHVLPFLGLTQQRQQELGAGCCIVTPWQKHGNVRAFLRDHPDPTEISRLLLEVARGLEYLHSEGLVHGDLRGANVLVHDDGRAQIADYGLRRWLDDAAMEELAGEGGIKNARWEPPEYMAPSSSADGEGGEVWTPAGDVYSFGLLCWELWAGKCPFWETKRSAAVILAVIKGKRPDRPSVQAGYVRDMPGALWDLVQKCWVRDPGARPTMNEVVRTMSAW</sequence>
<protein>
    <submittedName>
        <fullName evidence="3">Kinase-like protein</fullName>
    </submittedName>
</protein>
<dbReference type="InterPro" id="IPR011009">
    <property type="entry name" value="Kinase-like_dom_sf"/>
</dbReference>
<dbReference type="InterPro" id="IPR051681">
    <property type="entry name" value="Ser/Thr_Kinases-Pseudokinases"/>
</dbReference>
<dbReference type="Pfam" id="PF07714">
    <property type="entry name" value="PK_Tyr_Ser-Thr"/>
    <property type="match status" value="1"/>
</dbReference>
<accession>R7S5N3</accession>
<evidence type="ECO:0000259" key="2">
    <source>
        <dbReference type="PROSITE" id="PS50011"/>
    </source>
</evidence>
<dbReference type="Proteomes" id="UP000054196">
    <property type="component" value="Unassembled WGS sequence"/>
</dbReference>
<dbReference type="Gene3D" id="1.10.510.10">
    <property type="entry name" value="Transferase(Phosphotransferase) domain 1"/>
    <property type="match status" value="1"/>
</dbReference>
<name>R7S5N3_PUNST</name>
<feature type="region of interest" description="Disordered" evidence="1">
    <location>
        <begin position="47"/>
        <end position="72"/>
    </location>
</feature>